<keyword evidence="1" id="KW-0456">Lyase</keyword>
<dbReference type="GO" id="GO:0019748">
    <property type="term" value="P:secondary metabolic process"/>
    <property type="evidence" value="ECO:0007669"/>
    <property type="project" value="TreeGrafter"/>
</dbReference>
<dbReference type="CDD" id="cd01292">
    <property type="entry name" value="metallo-dependent_hydrolases"/>
    <property type="match status" value="1"/>
</dbReference>
<dbReference type="InterPro" id="IPR006680">
    <property type="entry name" value="Amidohydro-rel"/>
</dbReference>
<dbReference type="AlphaFoldDB" id="A0A2Z6AUF4"/>
<dbReference type="EMBL" id="AP017378">
    <property type="protein sequence ID" value="BBD06825.1"/>
    <property type="molecule type" value="Genomic_DNA"/>
</dbReference>
<dbReference type="InterPro" id="IPR032466">
    <property type="entry name" value="Metal_Hydrolase"/>
</dbReference>
<proteinExistence type="predicted"/>
<dbReference type="PANTHER" id="PTHR21240">
    <property type="entry name" value="2-AMINO-3-CARBOXYLMUCONATE-6-SEMIALDEHYDE DECARBOXYLASE"/>
    <property type="match status" value="1"/>
</dbReference>
<keyword evidence="3" id="KW-0378">Hydrolase</keyword>
<dbReference type="InterPro" id="IPR032465">
    <property type="entry name" value="ACMSD"/>
</dbReference>
<dbReference type="Gene3D" id="3.20.20.140">
    <property type="entry name" value="Metal-dependent hydrolases"/>
    <property type="match status" value="1"/>
</dbReference>
<dbReference type="GO" id="GO:0016787">
    <property type="term" value="F:hydrolase activity"/>
    <property type="evidence" value="ECO:0007669"/>
    <property type="project" value="UniProtKB-KW"/>
</dbReference>
<dbReference type="KEGG" id="dfl:DFE_0099"/>
<evidence type="ECO:0000313" key="3">
    <source>
        <dbReference type="EMBL" id="BBD06825.1"/>
    </source>
</evidence>
<dbReference type="Pfam" id="PF04909">
    <property type="entry name" value="Amidohydro_2"/>
    <property type="match status" value="1"/>
</dbReference>
<dbReference type="SUPFAM" id="SSF51556">
    <property type="entry name" value="Metallo-dependent hydrolases"/>
    <property type="match status" value="1"/>
</dbReference>
<feature type="domain" description="Amidohydrolase-related" evidence="2">
    <location>
        <begin position="29"/>
        <end position="285"/>
    </location>
</feature>
<name>A0A2Z6AUF4_9BACT</name>
<evidence type="ECO:0000259" key="2">
    <source>
        <dbReference type="Pfam" id="PF04909"/>
    </source>
</evidence>
<evidence type="ECO:0000256" key="1">
    <source>
        <dbReference type="ARBA" id="ARBA00023239"/>
    </source>
</evidence>
<gene>
    <name evidence="3" type="ORF">DFE_0099</name>
</gene>
<dbReference type="PANTHER" id="PTHR21240:SF28">
    <property type="entry name" value="ISO-OROTATE DECARBOXYLASE (EUROFUNG)"/>
    <property type="match status" value="1"/>
</dbReference>
<reference evidence="3 4" key="1">
    <citation type="journal article" date="2018" name="Sci. Adv.">
        <title>Multi-heme cytochromes provide a pathway for survival in energy-limited environments.</title>
        <authorList>
            <person name="Deng X."/>
            <person name="Dohmae N."/>
            <person name="Nealson K.H."/>
            <person name="Hashimoto K."/>
            <person name="Okamoto A."/>
        </authorList>
    </citation>
    <scope>NUCLEOTIDE SEQUENCE [LARGE SCALE GENOMIC DNA]</scope>
    <source>
        <strain evidence="3 4">IS5</strain>
    </source>
</reference>
<evidence type="ECO:0000313" key="4">
    <source>
        <dbReference type="Proteomes" id="UP000269883"/>
    </source>
</evidence>
<keyword evidence="4" id="KW-1185">Reference proteome</keyword>
<sequence length="287" mass="32484">MHLLRPQAIKPILDFHQHRRKTPFVMLYDVHTHAFHPKIAHKVLEQLNGHYGIQAIGNGTAEDLAQRVTDAGLDRFVVHTAATAPEQVIPANNWAIDLAQRFEQAIPFGSVHPGFEGWEAQLDKLESHGIKGLKIHPEFQQFWLDDPALEPIFEAARGRFTIMVHVGDKAQPQDNPSCPYKLMQVAKNFPGLTLIAAHMGGYLHWKWALDELIGSDVYIDTSSTIPYIDDATLAEIFRRHPRERILFGSDYPLFDPGTEAQRLKLRLGFSDAEVEELMTNPAQLFES</sequence>
<dbReference type="GO" id="GO:0016831">
    <property type="term" value="F:carboxy-lyase activity"/>
    <property type="evidence" value="ECO:0007669"/>
    <property type="project" value="InterPro"/>
</dbReference>
<dbReference type="Proteomes" id="UP000269883">
    <property type="component" value="Chromosome"/>
</dbReference>
<accession>A0A2Z6AUF4</accession>
<dbReference type="GO" id="GO:0005737">
    <property type="term" value="C:cytoplasm"/>
    <property type="evidence" value="ECO:0007669"/>
    <property type="project" value="TreeGrafter"/>
</dbReference>
<organism evidence="3 4">
    <name type="scientific">Desulfovibrio ferrophilus</name>
    <dbReference type="NCBI Taxonomy" id="241368"/>
    <lineage>
        <taxon>Bacteria</taxon>
        <taxon>Pseudomonadati</taxon>
        <taxon>Thermodesulfobacteriota</taxon>
        <taxon>Desulfovibrionia</taxon>
        <taxon>Desulfovibrionales</taxon>
        <taxon>Desulfovibrionaceae</taxon>
        <taxon>Desulfovibrio</taxon>
    </lineage>
</organism>
<protein>
    <submittedName>
        <fullName evidence="3">Amidohydrolase 2</fullName>
    </submittedName>
</protein>